<reference evidence="16 17" key="1">
    <citation type="submission" date="2016-08" db="EMBL/GenBank/DDBJ databases">
        <authorList>
            <person name="Seilhamer J.J."/>
        </authorList>
    </citation>
    <scope>NUCLEOTIDE SEQUENCE [LARGE SCALE GENOMIC DNA]</scope>
    <source>
        <strain evidence="16 17">CFBP4641</strain>
    </source>
</reference>
<dbReference type="InterPro" id="IPR018087">
    <property type="entry name" value="Glyco_hydro_5_CS"/>
</dbReference>
<evidence type="ECO:0000256" key="7">
    <source>
        <dbReference type="ARBA" id="ARBA00023277"/>
    </source>
</evidence>
<dbReference type="RefSeq" id="WP_010342272.1">
    <property type="nucleotide sequence ID" value="NZ_CP132343.1"/>
</dbReference>
<dbReference type="GO" id="GO:0030245">
    <property type="term" value="P:cellulose catabolic process"/>
    <property type="evidence" value="ECO:0007669"/>
    <property type="project" value="UniProtKB-KW"/>
</dbReference>
<gene>
    <name evidence="16" type="ORF">XsacCFBP4641_17260</name>
</gene>
<dbReference type="EMBL" id="MDEK01000017">
    <property type="protein sequence ID" value="PPU80805.1"/>
    <property type="molecule type" value="Genomic_DNA"/>
</dbReference>
<dbReference type="GO" id="GO:0008810">
    <property type="term" value="F:cellulase activity"/>
    <property type="evidence" value="ECO:0007669"/>
    <property type="project" value="UniProtKB-EC"/>
</dbReference>
<keyword evidence="8 13" id="KW-0326">Glycosidase</keyword>
<keyword evidence="9" id="KW-0624">Polysaccharide degradation</keyword>
<dbReference type="Pfam" id="PF00150">
    <property type="entry name" value="Cellulase"/>
    <property type="match status" value="1"/>
</dbReference>
<proteinExistence type="inferred from homology"/>
<evidence type="ECO:0000313" key="16">
    <source>
        <dbReference type="EMBL" id="PPU80805.1"/>
    </source>
</evidence>
<dbReference type="AlphaFoldDB" id="A0A2P5Z0G8"/>
<name>A0A2P5Z0G8_9XANT</name>
<dbReference type="GeneID" id="93881125"/>
<evidence type="ECO:0000256" key="10">
    <source>
        <dbReference type="ARBA" id="ARBA00068340"/>
    </source>
</evidence>
<keyword evidence="7" id="KW-0119">Carbohydrate metabolism</keyword>
<evidence type="ECO:0000256" key="14">
    <source>
        <dbReference type="SAM" id="SignalP"/>
    </source>
</evidence>
<dbReference type="Gene3D" id="3.20.20.80">
    <property type="entry name" value="Glycosidases"/>
    <property type="match status" value="1"/>
</dbReference>
<dbReference type="EC" id="3.2.1.4" evidence="3"/>
<evidence type="ECO:0000256" key="11">
    <source>
        <dbReference type="ARBA" id="ARBA00077338"/>
    </source>
</evidence>
<organism evidence="16 17">
    <name type="scientific">Xanthomonas sacchari</name>
    <dbReference type="NCBI Taxonomy" id="56458"/>
    <lineage>
        <taxon>Bacteria</taxon>
        <taxon>Pseudomonadati</taxon>
        <taxon>Pseudomonadota</taxon>
        <taxon>Gammaproteobacteria</taxon>
        <taxon>Lysobacterales</taxon>
        <taxon>Lysobacteraceae</taxon>
        <taxon>Xanthomonas</taxon>
    </lineage>
</organism>
<dbReference type="OrthoDB" id="6769681at2"/>
<keyword evidence="6" id="KW-0136">Cellulose degradation</keyword>
<dbReference type="STRING" id="56458.SB85_13425"/>
<keyword evidence="4 14" id="KW-0732">Signal</keyword>
<feature type="domain" description="Glycoside hydrolase family 5" evidence="15">
    <location>
        <begin position="41"/>
        <end position="314"/>
    </location>
</feature>
<accession>A0A2P5Z0G8</accession>
<feature type="signal peptide" evidence="14">
    <location>
        <begin position="1"/>
        <end position="27"/>
    </location>
</feature>
<evidence type="ECO:0000256" key="9">
    <source>
        <dbReference type="ARBA" id="ARBA00023326"/>
    </source>
</evidence>
<feature type="chain" id="PRO_5015114822" description="Endoglucanase" evidence="14">
    <location>
        <begin position="28"/>
        <end position="352"/>
    </location>
</feature>
<evidence type="ECO:0000256" key="5">
    <source>
        <dbReference type="ARBA" id="ARBA00022801"/>
    </source>
</evidence>
<dbReference type="InterPro" id="IPR001547">
    <property type="entry name" value="Glyco_hydro_5"/>
</dbReference>
<dbReference type="Proteomes" id="UP000247346">
    <property type="component" value="Unassembled WGS sequence"/>
</dbReference>
<evidence type="ECO:0000256" key="3">
    <source>
        <dbReference type="ARBA" id="ARBA00012601"/>
    </source>
</evidence>
<evidence type="ECO:0000256" key="12">
    <source>
        <dbReference type="ARBA" id="ARBA00079594"/>
    </source>
</evidence>
<evidence type="ECO:0000256" key="8">
    <source>
        <dbReference type="ARBA" id="ARBA00023295"/>
    </source>
</evidence>
<sequence>MSLSSSCSPRWRSLPLALLLATVACNAAAEGRSVLKYAGVNLSGAEFNSGKKPGVLYKDYTYPTASDYSYFASKGMNTIRLPFLWERLQPTAKGEFDPAQLALLKKAVEQAKANRMYLILDPHNYAKYNGALVGSEGAPDDVFADLWRRLAKEFKGDDNVIFGLMNEPNAVSSTDWASAAQAAIDAIRKAGANNLILVPGTAYTGAHSWRSTSYGTPNAVALQPLKDPRNRMAFEAHQYLDRDNSGTKGECVSATAGAEKLAGFVSWLRENKKVGFIGEFATANTPTCNEALENMLSYMQKNDDVILGWTWWAAGAWWKPDYPFNVQPGKDGSEKPQMGILSKYARQITGKK</sequence>
<protein>
    <recommendedName>
        <fullName evidence="10">Endoglucanase</fullName>
        <ecNumber evidence="3">3.2.1.4</ecNumber>
    </recommendedName>
    <alternativeName>
        <fullName evidence="11">Cellulase</fullName>
    </alternativeName>
    <alternativeName>
        <fullName evidence="12">Endo-1,4-beta-glucanase</fullName>
    </alternativeName>
</protein>
<dbReference type="PANTHER" id="PTHR34142:SF1">
    <property type="entry name" value="GLYCOSIDE HYDROLASE FAMILY 5 DOMAIN-CONTAINING PROTEIN"/>
    <property type="match status" value="1"/>
</dbReference>
<dbReference type="PANTHER" id="PTHR34142">
    <property type="entry name" value="ENDO-BETA-1,4-GLUCANASE A"/>
    <property type="match status" value="1"/>
</dbReference>
<evidence type="ECO:0000256" key="4">
    <source>
        <dbReference type="ARBA" id="ARBA00022729"/>
    </source>
</evidence>
<evidence type="ECO:0000256" key="2">
    <source>
        <dbReference type="ARBA" id="ARBA00005641"/>
    </source>
</evidence>
<comment type="caution">
    <text evidence="16">The sequence shown here is derived from an EMBL/GenBank/DDBJ whole genome shotgun (WGS) entry which is preliminary data.</text>
</comment>
<keyword evidence="5 13" id="KW-0378">Hydrolase</keyword>
<dbReference type="PROSITE" id="PS00659">
    <property type="entry name" value="GLYCOSYL_HYDROL_F5"/>
    <property type="match status" value="1"/>
</dbReference>
<evidence type="ECO:0000256" key="1">
    <source>
        <dbReference type="ARBA" id="ARBA00000966"/>
    </source>
</evidence>
<evidence type="ECO:0000256" key="13">
    <source>
        <dbReference type="RuleBase" id="RU361153"/>
    </source>
</evidence>
<dbReference type="InterPro" id="IPR017853">
    <property type="entry name" value="GH"/>
</dbReference>
<comment type="catalytic activity">
    <reaction evidence="1">
        <text>Endohydrolysis of (1-&gt;4)-beta-D-glucosidic linkages in cellulose, lichenin and cereal beta-D-glucans.</text>
        <dbReference type="EC" id="3.2.1.4"/>
    </reaction>
</comment>
<evidence type="ECO:0000313" key="17">
    <source>
        <dbReference type="Proteomes" id="UP000247346"/>
    </source>
</evidence>
<comment type="similarity">
    <text evidence="2 13">Belongs to the glycosyl hydrolase 5 (cellulase A) family.</text>
</comment>
<dbReference type="FunFam" id="3.20.20.80:FF:000124">
    <property type="entry name" value="Exported cellulase"/>
    <property type="match status" value="1"/>
</dbReference>
<dbReference type="SUPFAM" id="SSF51445">
    <property type="entry name" value="(Trans)glycosidases"/>
    <property type="match status" value="1"/>
</dbReference>
<evidence type="ECO:0000256" key="6">
    <source>
        <dbReference type="ARBA" id="ARBA00023001"/>
    </source>
</evidence>
<evidence type="ECO:0000259" key="15">
    <source>
        <dbReference type="Pfam" id="PF00150"/>
    </source>
</evidence>